<dbReference type="Proteomes" id="UP000002383">
    <property type="component" value="Chromosome"/>
</dbReference>
<dbReference type="Gene3D" id="2.170.130.10">
    <property type="entry name" value="TonB-dependent receptor, plug domain"/>
    <property type="match status" value="1"/>
</dbReference>
<evidence type="ECO:0000256" key="3">
    <source>
        <dbReference type="ARBA" id="ARBA00022452"/>
    </source>
</evidence>
<dbReference type="GO" id="GO:0006811">
    <property type="term" value="P:monoatomic ion transport"/>
    <property type="evidence" value="ECO:0007669"/>
    <property type="project" value="UniProtKB-KW"/>
</dbReference>
<name>B8GMQ8_THISH</name>
<dbReference type="HOGENOM" id="CLU_008287_18_5_6"/>
<evidence type="ECO:0000256" key="12">
    <source>
        <dbReference type="SAM" id="SignalP"/>
    </source>
</evidence>
<dbReference type="InterPro" id="IPR000531">
    <property type="entry name" value="Beta-barrel_TonB"/>
</dbReference>
<dbReference type="EMBL" id="CP001339">
    <property type="protein sequence ID" value="ACL73723.1"/>
    <property type="molecule type" value="Genomic_DNA"/>
</dbReference>
<evidence type="ECO:0000256" key="5">
    <source>
        <dbReference type="ARBA" id="ARBA00022729"/>
    </source>
</evidence>
<comment type="similarity">
    <text evidence="10 11">Belongs to the TonB-dependent receptor family.</text>
</comment>
<evidence type="ECO:0000256" key="1">
    <source>
        <dbReference type="ARBA" id="ARBA00004571"/>
    </source>
</evidence>
<evidence type="ECO:0000259" key="13">
    <source>
        <dbReference type="Pfam" id="PF00593"/>
    </source>
</evidence>
<dbReference type="SUPFAM" id="SSF56935">
    <property type="entry name" value="Porins"/>
    <property type="match status" value="1"/>
</dbReference>
<proteinExistence type="inferred from homology"/>
<evidence type="ECO:0000256" key="8">
    <source>
        <dbReference type="ARBA" id="ARBA00023136"/>
    </source>
</evidence>
<evidence type="ECO:0000313" key="16">
    <source>
        <dbReference type="Proteomes" id="UP000002383"/>
    </source>
</evidence>
<evidence type="ECO:0000256" key="11">
    <source>
        <dbReference type="RuleBase" id="RU003357"/>
    </source>
</evidence>
<dbReference type="AlphaFoldDB" id="B8GMQ8"/>
<dbReference type="InterPro" id="IPR037066">
    <property type="entry name" value="Plug_dom_sf"/>
</dbReference>
<keyword evidence="16" id="KW-1185">Reference proteome</keyword>
<accession>B8GMQ8</accession>
<sequence length="602" mass="66901" precursor="true">MQGLHFRSRITGAFVLSSCLFVAPLEAADELEPIIVTTPMRMAQTVDDSLHPVSVITREDIERLQPNSVPELIRGLPGVQVGASGGFGKQTGVFLRGANANQMIVLVDGVRAGSATAGGAAWEFIPVDQIERIEVVRGPRASAYGADAVGGVIQIFTRSPAREPVRELMVGYGRYNTRQASASVSADSGAWRYHLGASHLASDGYDVLRGGDPDDDGYRNDAVNARLGYRMDNGVDLEWRLLRAQGRTEFDSLWTSGTHEEDFVQQAASVQLSGPAGSAGGWRVIAGETRDERDTLDGDGRYRYDTRRRNLSAQTDWLLSRTQLSLGADYLHDQVSGSTDFARDSRDSRAVFAQLHSEWSRHQFGAGLRNDWYSDFGTHGTGDLAWAYRLDEAWRIRGSAGTAFRAPTFNDLYFPWGLGNPDLDPERARNLEAGLEYGRAGHRLGLNVFENRVRDLIIYDTDTFTMQNINRARITGAEASWQWAGRDWQLAASYTWLHARDEATGNQLPRRARHSARLDADRSLGALRYGLSLIGQGRRYDDPSNTLELPGYVTMDLRGGYRLDRHWELSAAWNNVFDRDYETVAGYRQPGQALNVSLRGRF</sequence>
<keyword evidence="5 12" id="KW-0732">Signal</keyword>
<feature type="domain" description="TonB-dependent receptor-like beta-barrel" evidence="13">
    <location>
        <begin position="181"/>
        <end position="576"/>
    </location>
</feature>
<dbReference type="InterPro" id="IPR036942">
    <property type="entry name" value="Beta-barrel_TonB_sf"/>
</dbReference>
<evidence type="ECO:0000256" key="4">
    <source>
        <dbReference type="ARBA" id="ARBA00022692"/>
    </source>
</evidence>
<feature type="domain" description="TonB-dependent receptor plug" evidence="14">
    <location>
        <begin position="47"/>
        <end position="152"/>
    </location>
</feature>
<evidence type="ECO:0000256" key="6">
    <source>
        <dbReference type="ARBA" id="ARBA00023065"/>
    </source>
</evidence>
<dbReference type="KEGG" id="tgr:Tgr7_2648"/>
<keyword evidence="6" id="KW-0406">Ion transport</keyword>
<evidence type="ECO:0000256" key="10">
    <source>
        <dbReference type="PROSITE-ProRule" id="PRU01360"/>
    </source>
</evidence>
<organism evidence="15 16">
    <name type="scientific">Thioalkalivibrio sulfidiphilus (strain HL-EbGR7)</name>
    <dbReference type="NCBI Taxonomy" id="396588"/>
    <lineage>
        <taxon>Bacteria</taxon>
        <taxon>Pseudomonadati</taxon>
        <taxon>Pseudomonadota</taxon>
        <taxon>Gammaproteobacteria</taxon>
        <taxon>Chromatiales</taxon>
        <taxon>Ectothiorhodospiraceae</taxon>
        <taxon>Thioalkalivibrio</taxon>
    </lineage>
</organism>
<dbReference type="PROSITE" id="PS52016">
    <property type="entry name" value="TONB_DEPENDENT_REC_3"/>
    <property type="match status" value="1"/>
</dbReference>
<protein>
    <submittedName>
        <fullName evidence="15">TonB-dependent receptor</fullName>
    </submittedName>
</protein>
<dbReference type="PANTHER" id="PTHR30069">
    <property type="entry name" value="TONB-DEPENDENT OUTER MEMBRANE RECEPTOR"/>
    <property type="match status" value="1"/>
</dbReference>
<dbReference type="PANTHER" id="PTHR30069:SF53">
    <property type="entry name" value="COLICIN I RECEPTOR-RELATED"/>
    <property type="match status" value="1"/>
</dbReference>
<keyword evidence="4 10" id="KW-0812">Transmembrane</keyword>
<dbReference type="STRING" id="396588.Tgr7_2648"/>
<keyword evidence="2 10" id="KW-0813">Transport</keyword>
<evidence type="ECO:0000256" key="2">
    <source>
        <dbReference type="ARBA" id="ARBA00022448"/>
    </source>
</evidence>
<keyword evidence="9 10" id="KW-0998">Cell outer membrane</keyword>
<evidence type="ECO:0000256" key="9">
    <source>
        <dbReference type="ARBA" id="ARBA00023237"/>
    </source>
</evidence>
<gene>
    <name evidence="15" type="ordered locus">Tgr7_2648</name>
</gene>
<keyword evidence="8 10" id="KW-0472">Membrane</keyword>
<dbReference type="Pfam" id="PF07715">
    <property type="entry name" value="Plug"/>
    <property type="match status" value="1"/>
</dbReference>
<dbReference type="CDD" id="cd01347">
    <property type="entry name" value="ligand_gated_channel"/>
    <property type="match status" value="1"/>
</dbReference>
<comment type="subcellular location">
    <subcellularLocation>
        <location evidence="1 10">Cell outer membrane</location>
        <topology evidence="1 10">Multi-pass membrane protein</topology>
    </subcellularLocation>
</comment>
<reference evidence="15 16" key="1">
    <citation type="journal article" date="2011" name="Stand. Genomic Sci.">
        <title>Complete genome sequence of 'Thioalkalivibrio sulfidophilus' HL-EbGr7.</title>
        <authorList>
            <person name="Muyzer G."/>
            <person name="Sorokin D.Y."/>
            <person name="Mavromatis K."/>
            <person name="Lapidus A."/>
            <person name="Clum A."/>
            <person name="Ivanova N."/>
            <person name="Pati A."/>
            <person name="d'Haeseleer P."/>
            <person name="Woyke T."/>
            <person name="Kyrpides N.C."/>
        </authorList>
    </citation>
    <scope>NUCLEOTIDE SEQUENCE [LARGE SCALE GENOMIC DNA]</scope>
    <source>
        <strain evidence="15 16">HL-EbGR7</strain>
    </source>
</reference>
<dbReference type="InterPro" id="IPR039426">
    <property type="entry name" value="TonB-dep_rcpt-like"/>
</dbReference>
<feature type="chain" id="PRO_5002872844" evidence="12">
    <location>
        <begin position="28"/>
        <end position="602"/>
    </location>
</feature>
<evidence type="ECO:0000259" key="14">
    <source>
        <dbReference type="Pfam" id="PF07715"/>
    </source>
</evidence>
<dbReference type="Gene3D" id="2.40.170.20">
    <property type="entry name" value="TonB-dependent receptor, beta-barrel domain"/>
    <property type="match status" value="1"/>
</dbReference>
<dbReference type="GO" id="GO:0009279">
    <property type="term" value="C:cell outer membrane"/>
    <property type="evidence" value="ECO:0007669"/>
    <property type="project" value="UniProtKB-SubCell"/>
</dbReference>
<evidence type="ECO:0000256" key="7">
    <source>
        <dbReference type="ARBA" id="ARBA00023077"/>
    </source>
</evidence>
<dbReference type="GO" id="GO:0015889">
    <property type="term" value="P:cobalamin transport"/>
    <property type="evidence" value="ECO:0007669"/>
    <property type="project" value="TreeGrafter"/>
</dbReference>
<dbReference type="eggNOG" id="COG4206">
    <property type="taxonomic scope" value="Bacteria"/>
</dbReference>
<evidence type="ECO:0000313" key="15">
    <source>
        <dbReference type="EMBL" id="ACL73723.1"/>
    </source>
</evidence>
<feature type="signal peptide" evidence="12">
    <location>
        <begin position="1"/>
        <end position="27"/>
    </location>
</feature>
<keyword evidence="3 10" id="KW-1134">Transmembrane beta strand</keyword>
<keyword evidence="15" id="KW-0675">Receptor</keyword>
<dbReference type="InterPro" id="IPR012910">
    <property type="entry name" value="Plug_dom"/>
</dbReference>
<keyword evidence="7 11" id="KW-0798">TonB box</keyword>
<dbReference type="Pfam" id="PF00593">
    <property type="entry name" value="TonB_dep_Rec_b-barrel"/>
    <property type="match status" value="1"/>
</dbReference>